<accession>A0AAD2CP16</accession>
<dbReference type="AlphaFoldDB" id="A0AAD2CP16"/>
<evidence type="ECO:0000256" key="1">
    <source>
        <dbReference type="SAM" id="MobiDB-lite"/>
    </source>
</evidence>
<sequence length="105" mass="12018">MIRNQNLQNKINSFKRQLIYYGFDNLGNGIFAHPCFLKDKRHQCGQINHTIPTKSQREGKALISSRRIRGKGAKHALRERLEIPGAASSYPDTKTTKKEAPIDRK</sequence>
<reference evidence="2" key="1">
    <citation type="submission" date="2023-08" db="EMBL/GenBank/DDBJ databases">
        <authorList>
            <person name="Audoor S."/>
            <person name="Bilcke G."/>
        </authorList>
    </citation>
    <scope>NUCLEOTIDE SEQUENCE</scope>
</reference>
<feature type="compositionally biased region" description="Basic and acidic residues" evidence="1">
    <location>
        <begin position="94"/>
        <end position="105"/>
    </location>
</feature>
<dbReference type="EMBL" id="CAKOGP040000779">
    <property type="protein sequence ID" value="CAJ1939035.1"/>
    <property type="molecule type" value="Genomic_DNA"/>
</dbReference>
<protein>
    <submittedName>
        <fullName evidence="2">Uncharacterized protein</fullName>
    </submittedName>
</protein>
<proteinExistence type="predicted"/>
<name>A0AAD2CP16_9STRA</name>
<evidence type="ECO:0000313" key="3">
    <source>
        <dbReference type="Proteomes" id="UP001295423"/>
    </source>
</evidence>
<evidence type="ECO:0000313" key="2">
    <source>
        <dbReference type="EMBL" id="CAJ1939035.1"/>
    </source>
</evidence>
<organism evidence="2 3">
    <name type="scientific">Cylindrotheca closterium</name>
    <dbReference type="NCBI Taxonomy" id="2856"/>
    <lineage>
        <taxon>Eukaryota</taxon>
        <taxon>Sar</taxon>
        <taxon>Stramenopiles</taxon>
        <taxon>Ochrophyta</taxon>
        <taxon>Bacillariophyta</taxon>
        <taxon>Bacillariophyceae</taxon>
        <taxon>Bacillariophycidae</taxon>
        <taxon>Bacillariales</taxon>
        <taxon>Bacillariaceae</taxon>
        <taxon>Cylindrotheca</taxon>
    </lineage>
</organism>
<feature type="region of interest" description="Disordered" evidence="1">
    <location>
        <begin position="81"/>
        <end position="105"/>
    </location>
</feature>
<dbReference type="Proteomes" id="UP001295423">
    <property type="component" value="Unassembled WGS sequence"/>
</dbReference>
<keyword evidence="3" id="KW-1185">Reference proteome</keyword>
<comment type="caution">
    <text evidence="2">The sequence shown here is derived from an EMBL/GenBank/DDBJ whole genome shotgun (WGS) entry which is preliminary data.</text>
</comment>
<gene>
    <name evidence="2" type="ORF">CYCCA115_LOCUS6392</name>
</gene>